<dbReference type="Gene3D" id="3.40.50.1820">
    <property type="entry name" value="alpha/beta hydrolase"/>
    <property type="match status" value="1"/>
</dbReference>
<reference evidence="6" key="1">
    <citation type="journal article" date="2019" name="Int. J. Syst. Evol. Microbiol.">
        <title>The Global Catalogue of Microorganisms (GCM) 10K type strain sequencing project: providing services to taxonomists for standard genome sequencing and annotation.</title>
        <authorList>
            <consortium name="The Broad Institute Genomics Platform"/>
            <consortium name="The Broad Institute Genome Sequencing Center for Infectious Disease"/>
            <person name="Wu L."/>
            <person name="Ma J."/>
        </authorList>
    </citation>
    <scope>NUCLEOTIDE SEQUENCE [LARGE SCALE GENOMIC DNA]</scope>
    <source>
        <strain evidence="6">KCTC 23984</strain>
    </source>
</reference>
<evidence type="ECO:0000313" key="5">
    <source>
        <dbReference type="EMBL" id="MFD3002638.1"/>
    </source>
</evidence>
<dbReference type="InterPro" id="IPR029058">
    <property type="entry name" value="AB_hydrolase_fold"/>
</dbReference>
<feature type="domain" description="AB hydrolase-1" evidence="4">
    <location>
        <begin position="62"/>
        <end position="301"/>
    </location>
</feature>
<dbReference type="GO" id="GO:0016787">
    <property type="term" value="F:hydrolase activity"/>
    <property type="evidence" value="ECO:0007669"/>
    <property type="project" value="UniProtKB-KW"/>
</dbReference>
<dbReference type="InterPro" id="IPR012020">
    <property type="entry name" value="ABHD4"/>
</dbReference>
<dbReference type="PIRSF" id="PIRSF005211">
    <property type="entry name" value="Ab_hydro_YheT"/>
    <property type="match status" value="1"/>
</dbReference>
<keyword evidence="6" id="KW-1185">Reference proteome</keyword>
<evidence type="ECO:0000259" key="4">
    <source>
        <dbReference type="Pfam" id="PF00561"/>
    </source>
</evidence>
<dbReference type="PROSITE" id="PS01133">
    <property type="entry name" value="UPF0017"/>
    <property type="match status" value="1"/>
</dbReference>
<organism evidence="5 6">
    <name type="scientific">Pontibacter toksunensis</name>
    <dbReference type="NCBI Taxonomy" id="1332631"/>
    <lineage>
        <taxon>Bacteria</taxon>
        <taxon>Pseudomonadati</taxon>
        <taxon>Bacteroidota</taxon>
        <taxon>Cytophagia</taxon>
        <taxon>Cytophagales</taxon>
        <taxon>Hymenobacteraceae</taxon>
        <taxon>Pontibacter</taxon>
    </lineage>
</organism>
<dbReference type="InterPro" id="IPR000952">
    <property type="entry name" value="AB_hydrolase_4_CS"/>
</dbReference>
<dbReference type="RefSeq" id="WP_377488414.1">
    <property type="nucleotide sequence ID" value="NZ_JBHUOX010000018.1"/>
</dbReference>
<dbReference type="InterPro" id="IPR000073">
    <property type="entry name" value="AB_hydrolase_1"/>
</dbReference>
<dbReference type="EMBL" id="JBHUOX010000018">
    <property type="protein sequence ID" value="MFD3002638.1"/>
    <property type="molecule type" value="Genomic_DNA"/>
</dbReference>
<sequence length="322" mass="36788">MPVNHSKARIPYYLFNGHIQTIYSWALRRISYIHYERERVTTQDDDFLDLDWSRVGGRNLAVLCHGLEGSTNSAYMKGMTRALNAHYIDVLGWNYRGCSGEANKLLKSYHAGSTDDLSFVINYVLKENPYQILYLIGFSLGGNLVLKYLGEAPSKVPKEIKKATVFSVPCHIKSAAKQMTLPYNAFYQRRFINSMVGKIKLKSTLFSGSLDLTNCDKLKTFKEFDNRYTAPLHGFHDADEYYEKCSSKQFLNNIQVPTLCVNALNDSFLSNECYPFIEAVNNPYLILEVPLSGGHLGFVEGVRNNSSYVERRTIEFVHNNEY</sequence>
<dbReference type="PANTHER" id="PTHR10794:SF94">
    <property type="entry name" value="ESTERASE YHET-RELATED"/>
    <property type="match status" value="1"/>
</dbReference>
<dbReference type="SUPFAM" id="SSF53474">
    <property type="entry name" value="alpha/beta-Hydrolases"/>
    <property type="match status" value="1"/>
</dbReference>
<gene>
    <name evidence="5" type="ORF">ACFS7Z_19865</name>
</gene>
<evidence type="ECO:0000256" key="2">
    <source>
        <dbReference type="ARBA" id="ARBA00022487"/>
    </source>
</evidence>
<dbReference type="PANTHER" id="PTHR10794">
    <property type="entry name" value="ABHYDROLASE DOMAIN-CONTAINING PROTEIN"/>
    <property type="match status" value="1"/>
</dbReference>
<comment type="caution">
    <text evidence="5">The sequence shown here is derived from an EMBL/GenBank/DDBJ whole genome shotgun (WGS) entry which is preliminary data.</text>
</comment>
<evidence type="ECO:0000313" key="6">
    <source>
        <dbReference type="Proteomes" id="UP001597641"/>
    </source>
</evidence>
<evidence type="ECO:0000256" key="3">
    <source>
        <dbReference type="ARBA" id="ARBA00022801"/>
    </source>
</evidence>
<evidence type="ECO:0000256" key="1">
    <source>
        <dbReference type="ARBA" id="ARBA00010884"/>
    </source>
</evidence>
<dbReference type="Pfam" id="PF00561">
    <property type="entry name" value="Abhydrolase_1"/>
    <property type="match status" value="1"/>
</dbReference>
<keyword evidence="2" id="KW-0719">Serine esterase</keyword>
<dbReference type="InterPro" id="IPR050960">
    <property type="entry name" value="AB_hydrolase_4_sf"/>
</dbReference>
<accession>A0ABW6C011</accession>
<name>A0ABW6C011_9BACT</name>
<proteinExistence type="inferred from homology"/>
<protein>
    <submittedName>
        <fullName evidence="5">YheT family hydrolase</fullName>
    </submittedName>
</protein>
<dbReference type="Proteomes" id="UP001597641">
    <property type="component" value="Unassembled WGS sequence"/>
</dbReference>
<comment type="similarity">
    <text evidence="1">Belongs to the AB hydrolase superfamily. AB hydrolase 4 family.</text>
</comment>
<keyword evidence="3 5" id="KW-0378">Hydrolase</keyword>